<feature type="region of interest" description="Disordered" evidence="1">
    <location>
        <begin position="29"/>
        <end position="49"/>
    </location>
</feature>
<evidence type="ECO:0000313" key="3">
    <source>
        <dbReference type="Proteomes" id="UP000489600"/>
    </source>
</evidence>
<gene>
    <name evidence="2" type="ORF">ANE_LOCUS25963</name>
</gene>
<dbReference type="Proteomes" id="UP000489600">
    <property type="component" value="Unassembled WGS sequence"/>
</dbReference>
<dbReference type="AlphaFoldDB" id="A0A565CPE7"/>
<protein>
    <submittedName>
        <fullName evidence="2">Uncharacterized protein</fullName>
    </submittedName>
</protein>
<sequence length="49" mass="4796">MESSSVRGGGSTIGYPVFSGSVHEITHFASSGPAAPNLQGGGLSGKESC</sequence>
<dbReference type="EMBL" id="CABITT030000008">
    <property type="protein sequence ID" value="VVB15519.1"/>
    <property type="molecule type" value="Genomic_DNA"/>
</dbReference>
<evidence type="ECO:0000256" key="1">
    <source>
        <dbReference type="SAM" id="MobiDB-lite"/>
    </source>
</evidence>
<evidence type="ECO:0000313" key="2">
    <source>
        <dbReference type="EMBL" id="VVB15519.1"/>
    </source>
</evidence>
<accession>A0A565CPE7</accession>
<keyword evidence="3" id="KW-1185">Reference proteome</keyword>
<organism evidence="2 3">
    <name type="scientific">Arabis nemorensis</name>
    <dbReference type="NCBI Taxonomy" id="586526"/>
    <lineage>
        <taxon>Eukaryota</taxon>
        <taxon>Viridiplantae</taxon>
        <taxon>Streptophyta</taxon>
        <taxon>Embryophyta</taxon>
        <taxon>Tracheophyta</taxon>
        <taxon>Spermatophyta</taxon>
        <taxon>Magnoliopsida</taxon>
        <taxon>eudicotyledons</taxon>
        <taxon>Gunneridae</taxon>
        <taxon>Pentapetalae</taxon>
        <taxon>rosids</taxon>
        <taxon>malvids</taxon>
        <taxon>Brassicales</taxon>
        <taxon>Brassicaceae</taxon>
        <taxon>Arabideae</taxon>
        <taxon>Arabis</taxon>
    </lineage>
</organism>
<reference evidence="2" key="1">
    <citation type="submission" date="2019-07" db="EMBL/GenBank/DDBJ databases">
        <authorList>
            <person name="Dittberner H."/>
        </authorList>
    </citation>
    <scope>NUCLEOTIDE SEQUENCE [LARGE SCALE GENOMIC DNA]</scope>
</reference>
<feature type="compositionally biased region" description="Gly residues" evidence="1">
    <location>
        <begin position="39"/>
        <end position="49"/>
    </location>
</feature>
<proteinExistence type="predicted"/>
<comment type="caution">
    <text evidence="2">The sequence shown here is derived from an EMBL/GenBank/DDBJ whole genome shotgun (WGS) entry which is preliminary data.</text>
</comment>
<name>A0A565CPE7_9BRAS</name>